<evidence type="ECO:0000313" key="4">
    <source>
        <dbReference type="EMBL" id="SFE42519.1"/>
    </source>
</evidence>
<dbReference type="EMBL" id="FONR01000001">
    <property type="protein sequence ID" value="SFE42519.1"/>
    <property type="molecule type" value="Genomic_DNA"/>
</dbReference>
<accession>A0A1I2AFE1</accession>
<dbReference type="OrthoDB" id="3663486at2"/>
<dbReference type="Pfam" id="PF13556">
    <property type="entry name" value="HTH_30"/>
    <property type="match status" value="1"/>
</dbReference>
<reference evidence="4 5" key="1">
    <citation type="submission" date="2016-10" db="EMBL/GenBank/DDBJ databases">
        <authorList>
            <person name="de Groot N.N."/>
        </authorList>
    </citation>
    <scope>NUCLEOTIDE SEQUENCE [LARGE SCALE GENOMIC DNA]</scope>
    <source>
        <strain evidence="4 5">OK461</strain>
    </source>
</reference>
<dbReference type="InterPro" id="IPR025736">
    <property type="entry name" value="PucR_C-HTH_dom"/>
</dbReference>
<evidence type="ECO:0000313" key="5">
    <source>
        <dbReference type="Proteomes" id="UP000181942"/>
    </source>
</evidence>
<keyword evidence="4" id="KW-0238">DNA-binding</keyword>
<organism evidence="4 5">
    <name type="scientific">Streptomyces mirabilis</name>
    <dbReference type="NCBI Taxonomy" id="68239"/>
    <lineage>
        <taxon>Bacteria</taxon>
        <taxon>Bacillati</taxon>
        <taxon>Actinomycetota</taxon>
        <taxon>Actinomycetes</taxon>
        <taxon>Kitasatosporales</taxon>
        <taxon>Streptomycetaceae</taxon>
        <taxon>Streptomyces</taxon>
    </lineage>
</organism>
<feature type="domain" description="CdaR GGDEF-like" evidence="3">
    <location>
        <begin position="188"/>
        <end position="297"/>
    </location>
</feature>
<protein>
    <submittedName>
        <fullName evidence="4">DNA-binding transcriptional regulator, PucR family</fullName>
    </submittedName>
</protein>
<evidence type="ECO:0000259" key="2">
    <source>
        <dbReference type="Pfam" id="PF13556"/>
    </source>
</evidence>
<dbReference type="Pfam" id="PF17853">
    <property type="entry name" value="GGDEF_2"/>
    <property type="match status" value="1"/>
</dbReference>
<name>A0A1I2AFE1_9ACTN</name>
<dbReference type="InterPro" id="IPR051448">
    <property type="entry name" value="CdaR-like_regulators"/>
</dbReference>
<dbReference type="RefSeq" id="WP_075025766.1">
    <property type="nucleotide sequence ID" value="NZ_FONR01000001.1"/>
</dbReference>
<dbReference type="GO" id="GO:0003677">
    <property type="term" value="F:DNA binding"/>
    <property type="evidence" value="ECO:0007669"/>
    <property type="project" value="UniProtKB-KW"/>
</dbReference>
<dbReference type="Gene3D" id="1.10.10.2840">
    <property type="entry name" value="PucR C-terminal helix-turn-helix domain"/>
    <property type="match status" value="1"/>
</dbReference>
<dbReference type="InterPro" id="IPR041522">
    <property type="entry name" value="CdaR_GGDEF"/>
</dbReference>
<evidence type="ECO:0000259" key="3">
    <source>
        <dbReference type="Pfam" id="PF17853"/>
    </source>
</evidence>
<dbReference type="InterPro" id="IPR042070">
    <property type="entry name" value="PucR_C-HTH_sf"/>
</dbReference>
<evidence type="ECO:0000256" key="1">
    <source>
        <dbReference type="ARBA" id="ARBA00006754"/>
    </source>
</evidence>
<proteinExistence type="inferred from homology"/>
<dbReference type="AlphaFoldDB" id="A0A1I2AFE1"/>
<comment type="similarity">
    <text evidence="1">Belongs to the CdaR family.</text>
</comment>
<feature type="domain" description="PucR C-terminal helix-turn-helix" evidence="2">
    <location>
        <begin position="344"/>
        <end position="400"/>
    </location>
</feature>
<dbReference type="PANTHER" id="PTHR33744:SF1">
    <property type="entry name" value="DNA-BINDING TRANSCRIPTIONAL ACTIVATOR ADER"/>
    <property type="match status" value="1"/>
</dbReference>
<dbReference type="Proteomes" id="UP000181942">
    <property type="component" value="Unassembled WGS sequence"/>
</dbReference>
<gene>
    <name evidence="4" type="ORF">SAMN02787118_101664</name>
</gene>
<sequence>MTWQHPSERTCDLLRQGAEIALDSLQEWLDEIDEATLAAVTMRAIAQDPALRAATRRINRAHLTFWASETVRDPGAPVPAYTGPDSLSHARDLVRRGLDESALDSYRVGQNAAWRCWMQTAFTLTSDPDELRELLDVSARSVSGFLDATIVDIAARMAAEREELTHGTHAERREIVTLLVEGAPISRQRAEARLGYALDRTHTAAVVWSEEPAPEPGHLERATEALAQTAGVQQPLTVIIGAAALWVWLPGPAAPDTGLLSRLLDPLPGVRIAVGPPAGGREGFRRSHLAALTTQRMLARLRSPRRVAGFDDVRLSSLISQDVEQADDFVKTTLGDLATASPELRHAVLTYIQAQCNTTRAAGRLYTHRNTLLRQLDRADQLLPKPLEDNTVKVAVALDLLQWRGSD</sequence>
<dbReference type="PANTHER" id="PTHR33744">
    <property type="entry name" value="CARBOHYDRATE DIACID REGULATOR"/>
    <property type="match status" value="1"/>
</dbReference>